<keyword evidence="1" id="KW-0489">Methyltransferase</keyword>
<dbReference type="GO" id="GO:0008168">
    <property type="term" value="F:methyltransferase activity"/>
    <property type="evidence" value="ECO:0007669"/>
    <property type="project" value="UniProtKB-KW"/>
</dbReference>
<proteinExistence type="predicted"/>
<comment type="caution">
    <text evidence="1">The sequence shown here is derived from an EMBL/GenBank/DDBJ whole genome shotgun (WGS) entry which is preliminary data.</text>
</comment>
<dbReference type="SUPFAM" id="SSF53335">
    <property type="entry name" value="S-adenosyl-L-methionine-dependent methyltransferases"/>
    <property type="match status" value="1"/>
</dbReference>
<keyword evidence="2" id="KW-1185">Reference proteome</keyword>
<dbReference type="EMBL" id="LZLQ01000080">
    <property type="protein sequence ID" value="OBK15716.1"/>
    <property type="molecule type" value="Genomic_DNA"/>
</dbReference>
<name>A0A1A3N1Q0_MYCAS</name>
<dbReference type="PANTHER" id="PTHR43861:SF1">
    <property type="entry name" value="TRANS-ACONITATE 2-METHYLTRANSFERASE"/>
    <property type="match status" value="1"/>
</dbReference>
<keyword evidence="1" id="KW-0808">Transferase</keyword>
<accession>A0A1A3N1Q0</accession>
<dbReference type="Proteomes" id="UP000093629">
    <property type="component" value="Unassembled WGS sequence"/>
</dbReference>
<gene>
    <name evidence="1" type="ORF">A5636_05065</name>
</gene>
<evidence type="ECO:0000313" key="1">
    <source>
        <dbReference type="EMBL" id="OBK15716.1"/>
    </source>
</evidence>
<dbReference type="Gene3D" id="3.40.50.150">
    <property type="entry name" value="Vaccinia Virus protein VP39"/>
    <property type="match status" value="1"/>
</dbReference>
<evidence type="ECO:0000313" key="2">
    <source>
        <dbReference type="Proteomes" id="UP000093629"/>
    </source>
</evidence>
<dbReference type="Pfam" id="PF01209">
    <property type="entry name" value="Ubie_methyltran"/>
    <property type="match status" value="1"/>
</dbReference>
<sequence>MKKSGLARSEVPDAFDVGAQAYDQLVGANPGYHDNLRLSVQRMNVPDRGRGLRLLDAGCGTGASTAALLAAAPEAEIIAVDAAAGMLNAAQAKSWPASVRFVHTRIEDLHQHGITGPFDGILAAYLVRNLADPDSQLRTFATLLRPGATLAVHEYSVRDSRAATRIWHAVCWGIIIPAGWWRTRSTTLYRHLWRSVLSFDGAARFRRRLTDAGFIDVRSETMPGWERNIVHTFLGRTSAGEAPQ</sequence>
<dbReference type="OrthoDB" id="4307675at2"/>
<keyword evidence="1" id="KW-0830">Ubiquinone</keyword>
<dbReference type="InterPro" id="IPR029063">
    <property type="entry name" value="SAM-dependent_MTases_sf"/>
</dbReference>
<protein>
    <submittedName>
        <fullName evidence="1">Ubiquinone biosynthesis methyltransferase UbiE</fullName>
    </submittedName>
</protein>
<reference evidence="2" key="1">
    <citation type="submission" date="2016-06" db="EMBL/GenBank/DDBJ databases">
        <authorList>
            <person name="Sutton G."/>
            <person name="Brinkac L."/>
            <person name="Sanka R."/>
            <person name="Adams M."/>
            <person name="Lau E."/>
            <person name="Garcia-Basteiro A."/>
            <person name="Lopez-Varela E."/>
            <person name="Palencia S."/>
        </authorList>
    </citation>
    <scope>NUCLEOTIDE SEQUENCE [LARGE SCALE GENOMIC DNA]</scope>
    <source>
        <strain evidence="2">1245139.5</strain>
    </source>
</reference>
<dbReference type="GO" id="GO:0032259">
    <property type="term" value="P:methylation"/>
    <property type="evidence" value="ECO:0007669"/>
    <property type="project" value="UniProtKB-KW"/>
</dbReference>
<dbReference type="RefSeq" id="WP_065158901.1">
    <property type="nucleotide sequence ID" value="NZ_LZLQ01000080.1"/>
</dbReference>
<dbReference type="PANTHER" id="PTHR43861">
    <property type="entry name" value="TRANS-ACONITATE 2-METHYLTRANSFERASE-RELATED"/>
    <property type="match status" value="1"/>
</dbReference>
<organism evidence="1 2">
    <name type="scientific">Mycobacterium asiaticum</name>
    <dbReference type="NCBI Taxonomy" id="1790"/>
    <lineage>
        <taxon>Bacteria</taxon>
        <taxon>Bacillati</taxon>
        <taxon>Actinomycetota</taxon>
        <taxon>Actinomycetes</taxon>
        <taxon>Mycobacteriales</taxon>
        <taxon>Mycobacteriaceae</taxon>
        <taxon>Mycobacterium</taxon>
    </lineage>
</organism>
<dbReference type="CDD" id="cd02440">
    <property type="entry name" value="AdoMet_MTases"/>
    <property type="match status" value="1"/>
</dbReference>
<dbReference type="AlphaFoldDB" id="A0A1A3N1Q0"/>